<accession>A0A4Y3R7H8</accession>
<keyword evidence="2" id="KW-1185">Reference proteome</keyword>
<reference evidence="1 2" key="1">
    <citation type="submission" date="2019-06" db="EMBL/GenBank/DDBJ databases">
        <title>Whole genome shotgun sequence of Streptomyces cacaoi subsp. cacaoi NBRC 12748.</title>
        <authorList>
            <person name="Hosoyama A."/>
            <person name="Uohara A."/>
            <person name="Ohji S."/>
            <person name="Ichikawa N."/>
        </authorList>
    </citation>
    <scope>NUCLEOTIDE SEQUENCE [LARGE SCALE GENOMIC DNA]</scope>
    <source>
        <strain evidence="1 2">NBRC 12748</strain>
    </source>
</reference>
<dbReference type="Proteomes" id="UP000319210">
    <property type="component" value="Unassembled WGS sequence"/>
</dbReference>
<name>A0A4Y3R7H8_STRCI</name>
<dbReference type="EMBL" id="BJMM01000035">
    <property type="protein sequence ID" value="GEB52697.1"/>
    <property type="molecule type" value="Genomic_DNA"/>
</dbReference>
<proteinExistence type="predicted"/>
<organism evidence="1 2">
    <name type="scientific">Streptomyces cacaoi</name>
    <dbReference type="NCBI Taxonomy" id="1898"/>
    <lineage>
        <taxon>Bacteria</taxon>
        <taxon>Bacillati</taxon>
        <taxon>Actinomycetota</taxon>
        <taxon>Actinomycetes</taxon>
        <taxon>Kitasatosporales</taxon>
        <taxon>Streptomycetaceae</taxon>
        <taxon>Streptomyces</taxon>
    </lineage>
</organism>
<sequence>MWAAVGVRQVLLGGTGAEREQGFGFVGEVGHVVRGEVWRVYRLEQKSGAEGAVGRGGCRGQEAVGGEQ</sequence>
<evidence type="ECO:0000313" key="2">
    <source>
        <dbReference type="Proteomes" id="UP000319210"/>
    </source>
</evidence>
<evidence type="ECO:0000313" key="1">
    <source>
        <dbReference type="EMBL" id="GEB52697.1"/>
    </source>
</evidence>
<comment type="caution">
    <text evidence="1">The sequence shown here is derived from an EMBL/GenBank/DDBJ whole genome shotgun (WGS) entry which is preliminary data.</text>
</comment>
<gene>
    <name evidence="1" type="ORF">SCA03_52480</name>
</gene>
<protein>
    <submittedName>
        <fullName evidence="1">Uncharacterized protein</fullName>
    </submittedName>
</protein>
<dbReference type="AlphaFoldDB" id="A0A4Y3R7H8"/>